<keyword evidence="1" id="KW-0812">Transmembrane</keyword>
<dbReference type="AlphaFoldDB" id="A0A449BBX5"/>
<feature type="transmembrane region" description="Helical" evidence="1">
    <location>
        <begin position="186"/>
        <end position="208"/>
    </location>
</feature>
<feature type="transmembrane region" description="Helical" evidence="1">
    <location>
        <begin position="121"/>
        <end position="144"/>
    </location>
</feature>
<gene>
    <name evidence="2" type="ORF">NCTC10138_00307</name>
</gene>
<evidence type="ECO:0000256" key="1">
    <source>
        <dbReference type="SAM" id="Phobius"/>
    </source>
</evidence>
<accession>A0A449BBX5</accession>
<keyword evidence="1" id="KW-0472">Membrane</keyword>
<sequence length="222" mass="25723">MDKKLIKKEFFDSLIGYFILSIFLAANLFLSFKESSENIYEVFNGVYLTTALLGTFFVSHLSFKVNKLNKYGYARRDVYKIGLSIMGIMLLVRLLINSIFALITFINYKNSLNSTYSFQELLLALIRTELMVLTMLSLISLVMFKFMNTVAKATKPFYMFLVFDLWIIFIIAILFGTTIIEGSKDFILIYPILLLIIIPSVLLILNTIPKRYKEIMKNDKSR</sequence>
<feature type="transmembrane region" description="Helical" evidence="1">
    <location>
        <begin position="12"/>
        <end position="30"/>
    </location>
</feature>
<feature type="transmembrane region" description="Helical" evidence="1">
    <location>
        <begin position="83"/>
        <end position="106"/>
    </location>
</feature>
<keyword evidence="1" id="KW-1133">Transmembrane helix</keyword>
<organism evidence="2 3">
    <name type="scientific">Haploplasma axanthum</name>
    <name type="common">Acholeplasma axanthum</name>
    <dbReference type="NCBI Taxonomy" id="29552"/>
    <lineage>
        <taxon>Bacteria</taxon>
        <taxon>Bacillati</taxon>
        <taxon>Mycoplasmatota</taxon>
        <taxon>Mollicutes</taxon>
        <taxon>Acholeplasmatales</taxon>
        <taxon>Acholeplasmataceae</taxon>
        <taxon>Haploplasma</taxon>
    </lineage>
</organism>
<protein>
    <submittedName>
        <fullName evidence="2">Uncharacterized protein</fullName>
    </submittedName>
</protein>
<proteinExistence type="predicted"/>
<dbReference type="Proteomes" id="UP000289841">
    <property type="component" value="Chromosome"/>
</dbReference>
<feature type="transmembrane region" description="Helical" evidence="1">
    <location>
        <begin position="42"/>
        <end position="63"/>
    </location>
</feature>
<evidence type="ECO:0000313" key="3">
    <source>
        <dbReference type="Proteomes" id="UP000289841"/>
    </source>
</evidence>
<keyword evidence="3" id="KW-1185">Reference proteome</keyword>
<dbReference type="KEGG" id="aaxa:NCTC10138_00307"/>
<reference evidence="2 3" key="1">
    <citation type="submission" date="2019-01" db="EMBL/GenBank/DDBJ databases">
        <authorList>
            <consortium name="Pathogen Informatics"/>
        </authorList>
    </citation>
    <scope>NUCLEOTIDE SEQUENCE [LARGE SCALE GENOMIC DNA]</scope>
    <source>
        <strain evidence="2 3">NCTC10138</strain>
    </source>
</reference>
<evidence type="ECO:0000313" key="2">
    <source>
        <dbReference type="EMBL" id="VEU79954.1"/>
    </source>
</evidence>
<dbReference type="RefSeq" id="WP_026390127.1">
    <property type="nucleotide sequence ID" value="NZ_LR215048.1"/>
</dbReference>
<feature type="transmembrane region" description="Helical" evidence="1">
    <location>
        <begin position="156"/>
        <end position="180"/>
    </location>
</feature>
<dbReference type="EMBL" id="LR215048">
    <property type="protein sequence ID" value="VEU79954.1"/>
    <property type="molecule type" value="Genomic_DNA"/>
</dbReference>
<name>A0A449BBX5_HAPAX</name>
<dbReference type="STRING" id="1278311.GCA_000428705_00449"/>